<dbReference type="Proteomes" id="UP000694863">
    <property type="component" value="Unplaced"/>
</dbReference>
<protein>
    <submittedName>
        <fullName evidence="2">Epidermal growth factor receptor kinase substrate 8-like protein 3</fullName>
    </submittedName>
</protein>
<dbReference type="RefSeq" id="XP_045147947.1">
    <property type="nucleotide sequence ID" value="XM_045292012.1"/>
</dbReference>
<sequence length="596" mass="66680">MSRPNSRAIYMHRKEYSQSLASEPSFLQHRVEHLMTCKLGAQGIWEPRDALQKLQDMDAQGRVWSQVLLLQVQDGWLRLLDIQTKEELDSYRLDSIQAMDVALNTCSFDSVLSITVQESGLPGTSTLLFQCQEVRAEQLRTSLQKALEEELEGRPRFRASHPGQEGWRGPPVERPLPLDRGPPPDQAPTLVRGPVTEMAGPMDPGFPPGGHHWLTPENGVPPSPRSLSYHSSTQGPRAPARRAPSPEDLARDEELLNHVLTDMELFLGKLKGVQPRSSGKKKKKMKKKYQGGLTRVQYIDYFQKTKYSLILLGKLVTKLQEPSAPDFVHIIFETLNFVLSQCPESDLAAQVTSPLLTPQATNLLLSCLRQEERNTWQGLGKAWTTNQAEWTDEEPPPYMPTFSDGWQPPEPSSAQALVGYRDSFRLRGASPVTKEDTDDPGPPPGKPRFRTAKPALQMQVLYEFDARNPQELSVAAGQVLEVLDQSKRWWLVQNEEGQSGYIPSNILEPFQPGALGSQGHSSPRAPKLRLSSTPEEVTAWLQAENFSPFTVRTLGSLSGTQLLHMRPGELQMLCPEDAPRVLSRLDVAKRMLGMTL</sequence>
<gene>
    <name evidence="2" type="primary">EPS8L3</name>
</gene>
<name>A0AC55D878_ECHTE</name>
<accession>A0AC55D878</accession>
<reference evidence="2" key="1">
    <citation type="submission" date="2025-08" db="UniProtKB">
        <authorList>
            <consortium name="RefSeq"/>
        </authorList>
    </citation>
    <scope>IDENTIFICATION</scope>
</reference>
<proteinExistence type="predicted"/>
<evidence type="ECO:0000313" key="2">
    <source>
        <dbReference type="RefSeq" id="XP_045147947.1"/>
    </source>
</evidence>
<keyword evidence="1" id="KW-1185">Reference proteome</keyword>
<evidence type="ECO:0000313" key="1">
    <source>
        <dbReference type="Proteomes" id="UP000694863"/>
    </source>
</evidence>
<organism evidence="1 2">
    <name type="scientific">Echinops telfairi</name>
    <name type="common">Lesser hedgehog tenrec</name>
    <dbReference type="NCBI Taxonomy" id="9371"/>
    <lineage>
        <taxon>Eukaryota</taxon>
        <taxon>Metazoa</taxon>
        <taxon>Chordata</taxon>
        <taxon>Craniata</taxon>
        <taxon>Vertebrata</taxon>
        <taxon>Euteleostomi</taxon>
        <taxon>Mammalia</taxon>
        <taxon>Eutheria</taxon>
        <taxon>Afrotheria</taxon>
        <taxon>Tenrecidae</taxon>
        <taxon>Tenrecinae</taxon>
        <taxon>Echinops</taxon>
    </lineage>
</organism>